<keyword evidence="3 7" id="KW-0863">Zinc-finger</keyword>
<dbReference type="EMBL" id="GL988046">
    <property type="protein sequence ID" value="EGS18144.1"/>
    <property type="molecule type" value="Genomic_DNA"/>
</dbReference>
<dbReference type="GO" id="GO:0061630">
    <property type="term" value="F:ubiquitin protein ligase activity"/>
    <property type="evidence" value="ECO:0007669"/>
    <property type="project" value="TreeGrafter"/>
</dbReference>
<dbReference type="Pfam" id="PF13639">
    <property type="entry name" value="zf-RING_2"/>
    <property type="match status" value="1"/>
</dbReference>
<dbReference type="PROSITE" id="PS51194">
    <property type="entry name" value="HELICASE_CTER"/>
    <property type="match status" value="1"/>
</dbReference>
<feature type="coiled-coil region" evidence="8">
    <location>
        <begin position="1041"/>
        <end position="1068"/>
    </location>
</feature>
<dbReference type="GO" id="GO:0005634">
    <property type="term" value="C:nucleus"/>
    <property type="evidence" value="ECO:0007669"/>
    <property type="project" value="TreeGrafter"/>
</dbReference>
<proteinExistence type="predicted"/>
<evidence type="ECO:0000256" key="4">
    <source>
        <dbReference type="ARBA" id="ARBA00022801"/>
    </source>
</evidence>
<sequence length="1436" mass="161855">MPRAKPNQKGGSRPQSSSPKRENDDEITAFVEYLRAIPTEADERQGEPAARPAKRPRTSGPDAICVARQRLTIAAPASSGPSIYYPLERIDIGEVVSLKVRNTDPDDSLQGQWALYVSSRTKSRTRGFRASFPLDNDALSAEVRSALMVAETQGFNPGDEDCIWASVDVCVRQDNSSLQLHIFIQVNWNPRATIWGSKKAKSSQQQTLREMVLGTWYPDLHLTTVLGQALPSWSPQDFYEAACVPDKAALDAEVSSMEVPKLEANLYPFQRRAVQWMLRREGVHWYQDPETKQTGILPYNSPTTSELPISFVTSKDSDGNDIYLSPLFRTLAKDVRPFTAFQEFRGGILAEEMGLGKTLEVISLILLHQRPQSPVMVFDPFLGQQLLSTSATLIIAPTTLLDQWLSELKRHAPSLRILFYPGIRKLARLKDGNEISAKYLAEQDVVVTTYEVLRTEIWAAVDEPDRSMRNEKQLPDLRGLLLFLRYEPFASDTKLWNTLTTLDKPSFKKLFNSISMRHSKSMIRNEISIPAQKRYVITMPFTAVEEQHYQSLFEELAESCGLDVRGNPLRPDWDPEDPGVQNAMRVALDRLRQTVLHPEVGIRNRRALGQKSGPMRTVAEVLDAMLEQSDGSIRTDQRSLLSAKLTRGQILACQKKVDEALALWQEVLAKSTEMVAECGTQLEQEIQEAKKANANEYHQPSQADSEFDDRDEIVSPPVGEARRRLRYALEIQHRAVFFCANAYFTIKSDKERTDPGSEEFKRWEKLEVEGYEQAKQIRKEILHETQSKAKKLMGRLAHAAARKSFATIPEFKAINNKGIESYRIAMALEDLGVSLDAQASYLDDWREHVIQLLLKPLVDEEDSETTGEEYEQSTKLQDEILVYLQVLRTAIADRQAVLTGQKNFLVEHETNVAARLAKAGNGPYPEKLLELLKIRDTIKPPFQECDPLSSLRGLLSELRSLSAKLRHDAAMGSSRAAAEQAILSNLLKSTLNQQSEQMKAATAMEKELQQFMDTVNARIEFYRQLQEVSDMVADYKGPQEESALAAALENLERQEESLQTKLAATEAKHRYLLHLKEAEANSEEQRICIICQSPFTIGVLTICGHQFCKECMTLWFKEHRNCPVCKRHLTHSNLHDIVLKPQELKVHSESSNRDHEPSDQGHQLTNVSGIYKEFNAEKLAEIKNIDLDGPSFTTKVDTLVRHLLWLRESDPGAKSIVFSQYKEFLDVLGTAFRRYRIGYTSFDKARGITDFKEDPGTEVFLLHARAHASGLNLVNASHVFLCEPLLNTALELQAIARVDRIGQQHETTVWLYIVDGTVEESIYSLSVQRRMEHMAIRTLAGKGKELTSELSDTTLDEANALEMQQAHLSKLMGKDGISGETVDKDDLWTCLFGHLNKNKNSGIVGGSANPVNAATRRFLAAEAAERRIRGDQGDGE</sequence>
<dbReference type="InterPro" id="IPR013083">
    <property type="entry name" value="Znf_RING/FYVE/PHD"/>
</dbReference>
<dbReference type="InterPro" id="IPR038718">
    <property type="entry name" value="SNF2-like_sf"/>
</dbReference>
<dbReference type="PANTHER" id="PTHR45865">
    <property type="entry name" value="E3 UBIQUITIN-PROTEIN LIGASE SHPRH FAMILY MEMBER"/>
    <property type="match status" value="1"/>
</dbReference>
<dbReference type="InterPro" id="IPR014001">
    <property type="entry name" value="Helicase_ATP-bd"/>
</dbReference>
<keyword evidence="2" id="KW-0547">Nucleotide-binding</keyword>
<dbReference type="InterPro" id="IPR027417">
    <property type="entry name" value="P-loop_NTPase"/>
</dbReference>
<dbReference type="InterPro" id="IPR001841">
    <property type="entry name" value="Znf_RING"/>
</dbReference>
<name>G0SFC8_CHATD</name>
<dbReference type="InterPro" id="IPR017907">
    <property type="entry name" value="Znf_RING_CS"/>
</dbReference>
<feature type="region of interest" description="Disordered" evidence="9">
    <location>
        <begin position="1"/>
        <end position="61"/>
    </location>
</feature>
<evidence type="ECO:0000313" key="14">
    <source>
        <dbReference type="Proteomes" id="UP000008066"/>
    </source>
</evidence>
<dbReference type="CDD" id="cd18793">
    <property type="entry name" value="SF2_C_SNF"/>
    <property type="match status" value="1"/>
</dbReference>
<gene>
    <name evidence="13" type="ORF">CTHT_0061590</name>
</gene>
<dbReference type="InterPro" id="IPR000330">
    <property type="entry name" value="SNF2_N"/>
</dbReference>
<feature type="domain" description="RING-type" evidence="10">
    <location>
        <begin position="1088"/>
        <end position="1126"/>
    </location>
</feature>
<dbReference type="Gene3D" id="3.40.50.300">
    <property type="entry name" value="P-loop containing nucleotide triphosphate hydrolases"/>
    <property type="match status" value="1"/>
</dbReference>
<feature type="compositionally biased region" description="Polar residues" evidence="9">
    <location>
        <begin position="9"/>
        <end position="18"/>
    </location>
</feature>
<dbReference type="InterPro" id="IPR049730">
    <property type="entry name" value="SNF2/RAD54-like_C"/>
</dbReference>
<dbReference type="GO" id="GO:0005524">
    <property type="term" value="F:ATP binding"/>
    <property type="evidence" value="ECO:0007669"/>
    <property type="project" value="InterPro"/>
</dbReference>
<evidence type="ECO:0000256" key="2">
    <source>
        <dbReference type="ARBA" id="ARBA00022741"/>
    </source>
</evidence>
<keyword evidence="14" id="KW-1185">Reference proteome</keyword>
<evidence type="ECO:0000256" key="7">
    <source>
        <dbReference type="PROSITE-ProRule" id="PRU00175"/>
    </source>
</evidence>
<dbReference type="SMART" id="SM00487">
    <property type="entry name" value="DEXDc"/>
    <property type="match status" value="1"/>
</dbReference>
<evidence type="ECO:0000259" key="11">
    <source>
        <dbReference type="PROSITE" id="PS51192"/>
    </source>
</evidence>
<dbReference type="Pfam" id="PF00271">
    <property type="entry name" value="Helicase_C"/>
    <property type="match status" value="1"/>
</dbReference>
<dbReference type="Gene3D" id="3.30.40.10">
    <property type="entry name" value="Zinc/RING finger domain, C3HC4 (zinc finger)"/>
    <property type="match status" value="1"/>
</dbReference>
<evidence type="ECO:0000259" key="10">
    <source>
        <dbReference type="PROSITE" id="PS50089"/>
    </source>
</evidence>
<evidence type="ECO:0000256" key="3">
    <source>
        <dbReference type="ARBA" id="ARBA00022771"/>
    </source>
</evidence>
<evidence type="ECO:0000259" key="12">
    <source>
        <dbReference type="PROSITE" id="PS51194"/>
    </source>
</evidence>
<dbReference type="GO" id="GO:0004386">
    <property type="term" value="F:helicase activity"/>
    <property type="evidence" value="ECO:0007669"/>
    <property type="project" value="UniProtKB-KW"/>
</dbReference>
<evidence type="ECO:0000313" key="13">
    <source>
        <dbReference type="EMBL" id="EGS18144.1"/>
    </source>
</evidence>
<feature type="domain" description="Helicase C-terminal" evidence="12">
    <location>
        <begin position="1198"/>
        <end position="1354"/>
    </location>
</feature>
<keyword evidence="6" id="KW-0067">ATP-binding</keyword>
<dbReference type="OrthoDB" id="5330228at2759"/>
<keyword evidence="1" id="KW-0479">Metal-binding</keyword>
<organism evidence="14">
    <name type="scientific">Chaetomium thermophilum (strain DSM 1495 / CBS 144.50 / IMI 039719)</name>
    <name type="common">Thermochaetoides thermophila</name>
    <dbReference type="NCBI Taxonomy" id="759272"/>
    <lineage>
        <taxon>Eukaryota</taxon>
        <taxon>Fungi</taxon>
        <taxon>Dikarya</taxon>
        <taxon>Ascomycota</taxon>
        <taxon>Pezizomycotina</taxon>
        <taxon>Sordariomycetes</taxon>
        <taxon>Sordariomycetidae</taxon>
        <taxon>Sordariales</taxon>
        <taxon>Chaetomiaceae</taxon>
        <taxon>Thermochaetoides</taxon>
    </lineage>
</organism>
<dbReference type="HOGENOM" id="CLU_001592_2_0_1"/>
<keyword evidence="8" id="KW-0175">Coiled coil</keyword>
<dbReference type="Proteomes" id="UP000008066">
    <property type="component" value="Unassembled WGS sequence"/>
</dbReference>
<evidence type="ECO:0000256" key="8">
    <source>
        <dbReference type="SAM" id="Coils"/>
    </source>
</evidence>
<dbReference type="FunFam" id="3.40.50.300:FF:001870">
    <property type="entry name" value="SNF2 family helicase/ATPase, putative"/>
    <property type="match status" value="1"/>
</dbReference>
<dbReference type="Pfam" id="PF26021">
    <property type="entry name" value="Ferritin_C144_05"/>
    <property type="match status" value="1"/>
</dbReference>
<dbReference type="InterPro" id="IPR059033">
    <property type="entry name" value="C144_05_dom"/>
</dbReference>
<dbReference type="STRING" id="759272.G0SFC8"/>
<dbReference type="PANTHER" id="PTHR45865:SF1">
    <property type="entry name" value="E3 UBIQUITIN-PROTEIN LIGASE SHPRH"/>
    <property type="match status" value="1"/>
</dbReference>
<keyword evidence="13" id="KW-0347">Helicase</keyword>
<dbReference type="Gene3D" id="3.40.50.10810">
    <property type="entry name" value="Tandem AAA-ATPase domain"/>
    <property type="match status" value="1"/>
</dbReference>
<dbReference type="GO" id="GO:0000209">
    <property type="term" value="P:protein polyubiquitination"/>
    <property type="evidence" value="ECO:0007669"/>
    <property type="project" value="TreeGrafter"/>
</dbReference>
<dbReference type="Pfam" id="PF00176">
    <property type="entry name" value="SNF2-rel_dom"/>
    <property type="match status" value="1"/>
</dbReference>
<dbReference type="PROSITE" id="PS00518">
    <property type="entry name" value="ZF_RING_1"/>
    <property type="match status" value="1"/>
</dbReference>
<dbReference type="GO" id="GO:0006974">
    <property type="term" value="P:DNA damage response"/>
    <property type="evidence" value="ECO:0007669"/>
    <property type="project" value="TreeGrafter"/>
</dbReference>
<feature type="domain" description="Helicase ATP-binding" evidence="11">
    <location>
        <begin position="338"/>
        <end position="482"/>
    </location>
</feature>
<dbReference type="SUPFAM" id="SSF57850">
    <property type="entry name" value="RING/U-box"/>
    <property type="match status" value="1"/>
</dbReference>
<protein>
    <submittedName>
        <fullName evidence="13">Helicase-like protein</fullName>
    </submittedName>
</protein>
<dbReference type="OMA" id="KAVFFCA"/>
<evidence type="ECO:0000256" key="5">
    <source>
        <dbReference type="ARBA" id="ARBA00022833"/>
    </source>
</evidence>
<dbReference type="InterPro" id="IPR001650">
    <property type="entry name" value="Helicase_C-like"/>
</dbReference>
<dbReference type="GO" id="GO:0008270">
    <property type="term" value="F:zinc ion binding"/>
    <property type="evidence" value="ECO:0007669"/>
    <property type="project" value="UniProtKB-KW"/>
</dbReference>
<accession>G0SFC8</accession>
<dbReference type="SUPFAM" id="SSF52540">
    <property type="entry name" value="P-loop containing nucleoside triphosphate hydrolases"/>
    <property type="match status" value="2"/>
</dbReference>
<evidence type="ECO:0000256" key="6">
    <source>
        <dbReference type="ARBA" id="ARBA00022840"/>
    </source>
</evidence>
<reference evidence="13 14" key="1">
    <citation type="journal article" date="2011" name="Cell">
        <title>Insight into structure and assembly of the nuclear pore complex by utilizing the genome of a eukaryotic thermophile.</title>
        <authorList>
            <person name="Amlacher S."/>
            <person name="Sarges P."/>
            <person name="Flemming D."/>
            <person name="van Noort V."/>
            <person name="Kunze R."/>
            <person name="Devos D.P."/>
            <person name="Arumugam M."/>
            <person name="Bork P."/>
            <person name="Hurt E."/>
        </authorList>
    </citation>
    <scope>NUCLEOTIDE SEQUENCE [LARGE SCALE GENOMIC DNA]</scope>
    <source>
        <strain evidence="14">DSM 1495 / CBS 144.50 / IMI 039719</strain>
    </source>
</reference>
<dbReference type="GeneID" id="18260197"/>
<evidence type="ECO:0000256" key="9">
    <source>
        <dbReference type="SAM" id="MobiDB-lite"/>
    </source>
</evidence>
<keyword evidence="4" id="KW-0378">Hydrolase</keyword>
<dbReference type="PROSITE" id="PS51192">
    <property type="entry name" value="HELICASE_ATP_BIND_1"/>
    <property type="match status" value="1"/>
</dbReference>
<evidence type="ECO:0000256" key="1">
    <source>
        <dbReference type="ARBA" id="ARBA00022723"/>
    </source>
</evidence>
<dbReference type="RefSeq" id="XP_006696475.1">
    <property type="nucleotide sequence ID" value="XM_006696412.1"/>
</dbReference>
<keyword evidence="5" id="KW-0862">Zinc</keyword>
<dbReference type="KEGG" id="cthr:CTHT_0061590"/>
<dbReference type="eggNOG" id="KOG0298">
    <property type="taxonomic scope" value="Eukaryota"/>
</dbReference>
<dbReference type="GO" id="GO:0016787">
    <property type="term" value="F:hydrolase activity"/>
    <property type="evidence" value="ECO:0007669"/>
    <property type="project" value="UniProtKB-KW"/>
</dbReference>
<dbReference type="SMART" id="SM00184">
    <property type="entry name" value="RING"/>
    <property type="match status" value="1"/>
</dbReference>
<dbReference type="InterPro" id="IPR052583">
    <property type="entry name" value="ATP-helicase/E3_Ub-Ligase"/>
</dbReference>
<dbReference type="PROSITE" id="PS50089">
    <property type="entry name" value="ZF_RING_2"/>
    <property type="match status" value="1"/>
</dbReference>